<evidence type="ECO:0000313" key="2">
    <source>
        <dbReference type="Proteomes" id="UP000199520"/>
    </source>
</evidence>
<name>A0A1I4JRM4_9FIRM</name>
<dbReference type="OrthoDB" id="1756859at2"/>
<dbReference type="Gene3D" id="3.10.450.150">
    <property type="entry name" value="enterococcus faecalis protein"/>
    <property type="match status" value="1"/>
</dbReference>
<dbReference type="RefSeq" id="WP_090935650.1">
    <property type="nucleotide sequence ID" value="NZ_FOTS01000013.1"/>
</dbReference>
<dbReference type="InterPro" id="IPR009303">
    <property type="entry name" value="DUF960"/>
</dbReference>
<sequence>MFEQKYATRLVASSVGVDIQVILWELIAQWEKDDIELDTLQVFELSIEYAGGEVFQKVVHRQEVPQREETFYYKTIRCPMDTVIWVLGSDEGAEMLFPNEAKESTVSTS</sequence>
<dbReference type="AlphaFoldDB" id="A0A1I4JRM4"/>
<accession>A0A1I4JRM4</accession>
<proteinExistence type="predicted"/>
<evidence type="ECO:0000313" key="1">
    <source>
        <dbReference type="EMBL" id="SFL69192.1"/>
    </source>
</evidence>
<dbReference type="Pfam" id="PF06124">
    <property type="entry name" value="DUF960"/>
    <property type="match status" value="1"/>
</dbReference>
<protein>
    <submittedName>
        <fullName evidence="1">Uncharacterized protein</fullName>
    </submittedName>
</protein>
<keyword evidence="2" id="KW-1185">Reference proteome</keyword>
<organism evidence="1 2">
    <name type="scientific">Pelosinus propionicus DSM 13327</name>
    <dbReference type="NCBI Taxonomy" id="1123291"/>
    <lineage>
        <taxon>Bacteria</taxon>
        <taxon>Bacillati</taxon>
        <taxon>Bacillota</taxon>
        <taxon>Negativicutes</taxon>
        <taxon>Selenomonadales</taxon>
        <taxon>Sporomusaceae</taxon>
        <taxon>Pelosinus</taxon>
    </lineage>
</organism>
<reference evidence="2" key="1">
    <citation type="submission" date="2016-10" db="EMBL/GenBank/DDBJ databases">
        <authorList>
            <person name="Varghese N."/>
            <person name="Submissions S."/>
        </authorList>
    </citation>
    <scope>NUCLEOTIDE SEQUENCE [LARGE SCALE GENOMIC DNA]</scope>
    <source>
        <strain evidence="2">DSM 13327</strain>
    </source>
</reference>
<gene>
    <name evidence="1" type="ORF">SAMN04490355_1013120</name>
</gene>
<dbReference type="Proteomes" id="UP000199520">
    <property type="component" value="Unassembled WGS sequence"/>
</dbReference>
<dbReference type="EMBL" id="FOTS01000013">
    <property type="protein sequence ID" value="SFL69192.1"/>
    <property type="molecule type" value="Genomic_DNA"/>
</dbReference>
<dbReference type="STRING" id="1123291.SAMN04490355_1013120"/>